<protein>
    <submittedName>
        <fullName evidence="1">Uncharacterized protein</fullName>
    </submittedName>
</protein>
<comment type="caution">
    <text evidence="1">The sequence shown here is derived from an EMBL/GenBank/DDBJ whole genome shotgun (WGS) entry which is preliminary data.</text>
</comment>
<dbReference type="AlphaFoldDB" id="A0A9N8M969"/>
<keyword evidence="2" id="KW-1185">Reference proteome</keyword>
<accession>A0A9N8M969</accession>
<organism evidence="1 2">
    <name type="scientific">Tilletia laevis</name>
    <dbReference type="NCBI Taxonomy" id="157183"/>
    <lineage>
        <taxon>Eukaryota</taxon>
        <taxon>Fungi</taxon>
        <taxon>Dikarya</taxon>
        <taxon>Basidiomycota</taxon>
        <taxon>Ustilaginomycotina</taxon>
        <taxon>Exobasidiomycetes</taxon>
        <taxon>Tilletiales</taxon>
        <taxon>Tilletiaceae</taxon>
        <taxon>Tilletia</taxon>
    </lineage>
</organism>
<dbReference type="EMBL" id="CAJHJF010008007">
    <property type="protein sequence ID" value="CAD6965310.1"/>
    <property type="molecule type" value="Genomic_DNA"/>
</dbReference>
<reference evidence="1 2" key="1">
    <citation type="submission" date="2020-10" db="EMBL/GenBank/DDBJ databases">
        <authorList>
            <person name="Sedaghatjoo S."/>
        </authorList>
    </citation>
    <scope>NUCLEOTIDE SEQUENCE [LARGE SCALE GENOMIC DNA]</scope>
    <source>
        <strain evidence="1 2">LLFL</strain>
    </source>
</reference>
<proteinExistence type="predicted"/>
<evidence type="ECO:0000313" key="2">
    <source>
        <dbReference type="Proteomes" id="UP000836404"/>
    </source>
</evidence>
<gene>
    <name evidence="1" type="ORF">JKILLFL_G5227</name>
</gene>
<sequence length="135" mass="15334">MWNNHAIRTPGLNNRSPLQLRAEGIIDARQRGVVIMDGPLDDAHLGEQVENVNQGLRNFALYGVDFVGQGRERRDDDPHVHIEAIDHLLPPALLDHELQAYWRSQLPPAWPPSQDFGVTAYTNLLDMIFEHLSLQ</sequence>
<evidence type="ECO:0000313" key="1">
    <source>
        <dbReference type="EMBL" id="CAD6965310.1"/>
    </source>
</evidence>
<dbReference type="Proteomes" id="UP000836404">
    <property type="component" value="Unassembled WGS sequence"/>
</dbReference>
<name>A0A9N8M969_9BASI</name>